<keyword evidence="6" id="KW-0539">Nucleus</keyword>
<dbReference type="GO" id="GO:0046872">
    <property type="term" value="F:metal ion binding"/>
    <property type="evidence" value="ECO:0007669"/>
    <property type="project" value="UniProtKB-KW"/>
</dbReference>
<dbReference type="GO" id="GO:0003899">
    <property type="term" value="F:DNA-directed RNA polymerase activity"/>
    <property type="evidence" value="ECO:0007669"/>
    <property type="project" value="UniProtKB-EC"/>
</dbReference>
<dbReference type="SUPFAM" id="SSF64484">
    <property type="entry name" value="beta and beta-prime subunits of DNA dependent RNA-polymerase"/>
    <property type="match status" value="1"/>
</dbReference>
<reference evidence="9" key="1">
    <citation type="journal article" date="2022" name="Plant J.">
        <title>Strategies of tolerance reflected in two North American maple genomes.</title>
        <authorList>
            <person name="McEvoy S.L."/>
            <person name="Sezen U.U."/>
            <person name="Trouern-Trend A."/>
            <person name="McMahon S.M."/>
            <person name="Schaberg P.G."/>
            <person name="Yang J."/>
            <person name="Wegrzyn J.L."/>
            <person name="Swenson N.G."/>
        </authorList>
    </citation>
    <scope>NUCLEOTIDE SEQUENCE</scope>
    <source>
        <strain evidence="9">91603</strain>
    </source>
</reference>
<comment type="caution">
    <text evidence="9">The sequence shown here is derived from an EMBL/GenBank/DDBJ whole genome shotgun (WGS) entry which is preliminary data.</text>
</comment>
<dbReference type="Proteomes" id="UP001064489">
    <property type="component" value="Chromosome 1"/>
</dbReference>
<dbReference type="PANTHER" id="PTHR48446:SF1">
    <property type="entry name" value="DNA-DIRECTED RNA POLYMERASE SUBUNIT BETA' N-TERMINAL SECTION"/>
    <property type="match status" value="1"/>
</dbReference>
<evidence type="ECO:0000256" key="4">
    <source>
        <dbReference type="ARBA" id="ARBA00022833"/>
    </source>
</evidence>
<evidence type="ECO:0000256" key="3">
    <source>
        <dbReference type="ARBA" id="ARBA00022723"/>
    </source>
</evidence>
<dbReference type="GO" id="GO:0003677">
    <property type="term" value="F:DNA binding"/>
    <property type="evidence" value="ECO:0007669"/>
    <property type="project" value="InterPro"/>
</dbReference>
<keyword evidence="4" id="KW-0862">Zinc</keyword>
<sequence>MFSTDLQAVMGTDGIDGCKTKSNNITEVHKTLGIEAARTCIIDEIGETMKHHGMSIDIRHMMLLGDVMTFMGEVLGIQRFGIQKMGRGVLMLASFERAADHLFNASVNRRDDKIEGVSECIIMGMQMKFGTGIIEVRQRAVVPPLLSYGDGADNLACPLIS</sequence>
<dbReference type="InterPro" id="IPR007081">
    <property type="entry name" value="RNA_pol_Rpb1_5"/>
</dbReference>
<name>A0AAD5JEL7_ACENE</name>
<keyword evidence="3" id="KW-0479">Metal-binding</keyword>
<evidence type="ECO:0000256" key="2">
    <source>
        <dbReference type="ARBA" id="ARBA00012418"/>
    </source>
</evidence>
<evidence type="ECO:0000256" key="6">
    <source>
        <dbReference type="ARBA" id="ARBA00023242"/>
    </source>
</evidence>
<dbReference type="EC" id="2.7.7.6" evidence="2"/>
<evidence type="ECO:0000313" key="9">
    <source>
        <dbReference type="EMBL" id="KAI9195917.1"/>
    </source>
</evidence>
<organism evidence="9 10">
    <name type="scientific">Acer negundo</name>
    <name type="common">Box elder</name>
    <dbReference type="NCBI Taxonomy" id="4023"/>
    <lineage>
        <taxon>Eukaryota</taxon>
        <taxon>Viridiplantae</taxon>
        <taxon>Streptophyta</taxon>
        <taxon>Embryophyta</taxon>
        <taxon>Tracheophyta</taxon>
        <taxon>Spermatophyta</taxon>
        <taxon>Magnoliopsida</taxon>
        <taxon>eudicotyledons</taxon>
        <taxon>Gunneridae</taxon>
        <taxon>Pentapetalae</taxon>
        <taxon>rosids</taxon>
        <taxon>malvids</taxon>
        <taxon>Sapindales</taxon>
        <taxon>Sapindaceae</taxon>
        <taxon>Hippocastanoideae</taxon>
        <taxon>Acereae</taxon>
        <taxon>Acer</taxon>
    </lineage>
</organism>
<keyword evidence="5" id="KW-0460">Magnesium</keyword>
<dbReference type="GO" id="GO:0006351">
    <property type="term" value="P:DNA-templated transcription"/>
    <property type="evidence" value="ECO:0007669"/>
    <property type="project" value="InterPro"/>
</dbReference>
<gene>
    <name evidence="9" type="ORF">LWI28_019388</name>
</gene>
<comment type="catalytic activity">
    <reaction evidence="7">
        <text>RNA(n) + a ribonucleoside 5'-triphosphate = RNA(n+1) + diphosphate</text>
        <dbReference type="Rhea" id="RHEA:21248"/>
        <dbReference type="Rhea" id="RHEA-COMP:14527"/>
        <dbReference type="Rhea" id="RHEA-COMP:17342"/>
        <dbReference type="ChEBI" id="CHEBI:33019"/>
        <dbReference type="ChEBI" id="CHEBI:61557"/>
        <dbReference type="ChEBI" id="CHEBI:140395"/>
        <dbReference type="EC" id="2.7.7.6"/>
    </reaction>
</comment>
<dbReference type="Pfam" id="PF04998">
    <property type="entry name" value="RNA_pol_Rpb1_5"/>
    <property type="match status" value="1"/>
</dbReference>
<reference evidence="9" key="2">
    <citation type="submission" date="2023-02" db="EMBL/GenBank/DDBJ databases">
        <authorList>
            <person name="Swenson N.G."/>
            <person name="Wegrzyn J.L."/>
            <person name="Mcevoy S.L."/>
        </authorList>
    </citation>
    <scope>NUCLEOTIDE SEQUENCE</scope>
    <source>
        <strain evidence="9">91603</strain>
        <tissue evidence="9">Leaf</tissue>
    </source>
</reference>
<proteinExistence type="predicted"/>
<accession>A0AAD5JEL7</accession>
<evidence type="ECO:0000313" key="10">
    <source>
        <dbReference type="Proteomes" id="UP001064489"/>
    </source>
</evidence>
<evidence type="ECO:0000259" key="8">
    <source>
        <dbReference type="Pfam" id="PF04998"/>
    </source>
</evidence>
<evidence type="ECO:0000256" key="7">
    <source>
        <dbReference type="ARBA" id="ARBA00048552"/>
    </source>
</evidence>
<evidence type="ECO:0000256" key="5">
    <source>
        <dbReference type="ARBA" id="ARBA00022842"/>
    </source>
</evidence>
<dbReference type="GO" id="GO:0005634">
    <property type="term" value="C:nucleus"/>
    <property type="evidence" value="ECO:0007669"/>
    <property type="project" value="UniProtKB-SubCell"/>
</dbReference>
<dbReference type="PANTHER" id="PTHR48446">
    <property type="entry name" value="DNA-DIRECTED RNA POLYMERASE SUBUNIT BETA' N-TERMINAL SECTION"/>
    <property type="match status" value="1"/>
</dbReference>
<evidence type="ECO:0000256" key="1">
    <source>
        <dbReference type="ARBA" id="ARBA00004123"/>
    </source>
</evidence>
<dbReference type="FunFam" id="1.10.150.390:FF:000004">
    <property type="entry name" value="DNA-directed RNA polymerase subunit"/>
    <property type="match status" value="1"/>
</dbReference>
<keyword evidence="10" id="KW-1185">Reference proteome</keyword>
<feature type="domain" description="RNA polymerase Rpb1" evidence="8">
    <location>
        <begin position="4"/>
        <end position="86"/>
    </location>
</feature>
<protein>
    <recommendedName>
        <fullName evidence="2">DNA-directed RNA polymerase</fullName>
        <ecNumber evidence="2">2.7.7.6</ecNumber>
    </recommendedName>
</protein>
<dbReference type="EMBL" id="JAJSOW010000003">
    <property type="protein sequence ID" value="KAI9195917.1"/>
    <property type="molecule type" value="Genomic_DNA"/>
</dbReference>
<dbReference type="Gene3D" id="1.10.150.390">
    <property type="match status" value="1"/>
</dbReference>
<comment type="subcellular location">
    <subcellularLocation>
        <location evidence="1">Nucleus</location>
    </subcellularLocation>
</comment>
<dbReference type="AlphaFoldDB" id="A0AAD5JEL7"/>
<dbReference type="InterPro" id="IPR015700">
    <property type="entry name" value="RPC1"/>
</dbReference>